<dbReference type="Proteomes" id="UP001152795">
    <property type="component" value="Unassembled WGS sequence"/>
</dbReference>
<gene>
    <name evidence="2" type="ORF">PACLA_8A017732</name>
</gene>
<feature type="compositionally biased region" description="Basic and acidic residues" evidence="1">
    <location>
        <begin position="22"/>
        <end position="32"/>
    </location>
</feature>
<protein>
    <submittedName>
        <fullName evidence="2">Uncharacterized protein</fullName>
    </submittedName>
</protein>
<name>A0A6S7IX06_PARCT</name>
<organism evidence="2 3">
    <name type="scientific">Paramuricea clavata</name>
    <name type="common">Red gorgonian</name>
    <name type="synonym">Violescent sea-whip</name>
    <dbReference type="NCBI Taxonomy" id="317549"/>
    <lineage>
        <taxon>Eukaryota</taxon>
        <taxon>Metazoa</taxon>
        <taxon>Cnidaria</taxon>
        <taxon>Anthozoa</taxon>
        <taxon>Octocorallia</taxon>
        <taxon>Malacalcyonacea</taxon>
        <taxon>Plexauridae</taxon>
        <taxon>Paramuricea</taxon>
    </lineage>
</organism>
<feature type="region of interest" description="Disordered" evidence="1">
    <location>
        <begin position="1"/>
        <end position="32"/>
    </location>
</feature>
<evidence type="ECO:0000313" key="3">
    <source>
        <dbReference type="Proteomes" id="UP001152795"/>
    </source>
</evidence>
<evidence type="ECO:0000313" key="2">
    <source>
        <dbReference type="EMBL" id="CAB4010021.1"/>
    </source>
</evidence>
<dbReference type="EMBL" id="CACRXK020006653">
    <property type="protein sequence ID" value="CAB4010021.1"/>
    <property type="molecule type" value="Genomic_DNA"/>
</dbReference>
<keyword evidence="3" id="KW-1185">Reference proteome</keyword>
<accession>A0A6S7IX06</accession>
<comment type="caution">
    <text evidence="2">The sequence shown here is derived from an EMBL/GenBank/DDBJ whole genome shotgun (WGS) entry which is preliminary data.</text>
</comment>
<evidence type="ECO:0000256" key="1">
    <source>
        <dbReference type="SAM" id="MobiDB-lite"/>
    </source>
</evidence>
<reference evidence="2" key="1">
    <citation type="submission" date="2020-04" db="EMBL/GenBank/DDBJ databases">
        <authorList>
            <person name="Alioto T."/>
            <person name="Alioto T."/>
            <person name="Gomez Garrido J."/>
        </authorList>
    </citation>
    <scope>NUCLEOTIDE SEQUENCE</scope>
    <source>
        <strain evidence="2">A484AB</strain>
    </source>
</reference>
<dbReference type="AlphaFoldDB" id="A0A6S7IX06"/>
<sequence>MASQRRMLDFFSSGRQSQQARRTSEDTKSEPKNLKECMPIYDNDGNLMHVLNTKTGKLEEPAPREKLAFDPETGKLGLIKVQEGINTDYQIQLGMAEDGFFVFKVLPSFSAAVLYCI</sequence>
<proteinExistence type="predicted"/>